<sequence length="155" mass="17140">MWPGWQPDLSTAAWVRSIDNLRTNEIPSLFSSETLRVPYKGNALFIENSTDFTLSPSLSTSDQVPTKMTKDKTLQLGDLSPRNRNNVGSATHGAINGKETALRDDVDGMGLRNARLTLWAKRFVGFLVGLAFAFLYDRLVGFPRRPCPSCETSGC</sequence>
<reference evidence="1 2" key="1">
    <citation type="submission" date="2016-05" db="EMBL/GenBank/DDBJ databases">
        <title>Comparative analysis of secretome profiles of manganese(II)-oxidizing ascomycete fungi.</title>
        <authorList>
            <consortium name="DOE Joint Genome Institute"/>
            <person name="Zeiner C.A."/>
            <person name="Purvine S.O."/>
            <person name="Zink E.M."/>
            <person name="Wu S."/>
            <person name="Pasa-Tolic L."/>
            <person name="Chaput D.L."/>
            <person name="Haridas S."/>
            <person name="Grigoriev I.V."/>
            <person name="Santelli C.M."/>
            <person name="Hansel C.M."/>
        </authorList>
    </citation>
    <scope>NUCLEOTIDE SEQUENCE [LARGE SCALE GENOMIC DNA]</scope>
    <source>
        <strain evidence="1 2">SRC1lrK2f</strain>
    </source>
</reference>
<dbReference type="GeneID" id="29116379"/>
<name>A0A177E3R9_ALTAL</name>
<dbReference type="AlphaFoldDB" id="A0A177E3R9"/>
<dbReference type="EMBL" id="KV441469">
    <property type="protein sequence ID" value="OAG26070.1"/>
    <property type="molecule type" value="Genomic_DNA"/>
</dbReference>
<dbReference type="KEGG" id="aalt:CC77DRAFT_23656"/>
<dbReference type="VEuPathDB" id="FungiDB:CC77DRAFT_23656"/>
<evidence type="ECO:0000313" key="2">
    <source>
        <dbReference type="Proteomes" id="UP000077248"/>
    </source>
</evidence>
<evidence type="ECO:0000313" key="1">
    <source>
        <dbReference type="EMBL" id="OAG26070.1"/>
    </source>
</evidence>
<accession>A0A177E3R9</accession>
<dbReference type="Proteomes" id="UP000077248">
    <property type="component" value="Unassembled WGS sequence"/>
</dbReference>
<keyword evidence="2" id="KW-1185">Reference proteome</keyword>
<gene>
    <name evidence="1" type="ORF">CC77DRAFT_23656</name>
</gene>
<organism evidence="1 2">
    <name type="scientific">Alternaria alternata</name>
    <name type="common">Alternaria rot fungus</name>
    <name type="synonym">Torula alternata</name>
    <dbReference type="NCBI Taxonomy" id="5599"/>
    <lineage>
        <taxon>Eukaryota</taxon>
        <taxon>Fungi</taxon>
        <taxon>Dikarya</taxon>
        <taxon>Ascomycota</taxon>
        <taxon>Pezizomycotina</taxon>
        <taxon>Dothideomycetes</taxon>
        <taxon>Pleosporomycetidae</taxon>
        <taxon>Pleosporales</taxon>
        <taxon>Pleosporineae</taxon>
        <taxon>Pleosporaceae</taxon>
        <taxon>Alternaria</taxon>
        <taxon>Alternaria sect. Alternaria</taxon>
        <taxon>Alternaria alternata complex</taxon>
    </lineage>
</organism>
<protein>
    <submittedName>
        <fullName evidence="1">Uncharacterized protein</fullName>
    </submittedName>
</protein>
<dbReference type="RefSeq" id="XP_018391491.1">
    <property type="nucleotide sequence ID" value="XM_018530785.1"/>
</dbReference>
<proteinExistence type="predicted"/>